<gene>
    <name evidence="6" type="primary">rpsN</name>
    <name evidence="8" type="ORF">BHY08_01970</name>
</gene>
<evidence type="ECO:0000256" key="2">
    <source>
        <dbReference type="ARBA" id="ARBA00022730"/>
    </source>
</evidence>
<keyword evidence="4 6" id="KW-0687">Ribonucleoprotein</keyword>
<dbReference type="GO" id="GO:0019843">
    <property type="term" value="F:rRNA binding"/>
    <property type="evidence" value="ECO:0007669"/>
    <property type="project" value="UniProtKB-UniRule"/>
</dbReference>
<organism evidence="8 9">
    <name type="scientific">Vagococcus teuberi</name>
    <dbReference type="NCBI Taxonomy" id="519472"/>
    <lineage>
        <taxon>Bacteria</taxon>
        <taxon>Bacillati</taxon>
        <taxon>Bacillota</taxon>
        <taxon>Bacilli</taxon>
        <taxon>Lactobacillales</taxon>
        <taxon>Enterococcaceae</taxon>
        <taxon>Vagococcus</taxon>
    </lineage>
</organism>
<sequence>MNKVAKKSKIAKYEKQKKLVAEYAEIRKELKENKDYEGLRKLPKESNPNRLKLRDETDGRPRAYMRKFGVSRITFRELAHKGQLPGVKKASW</sequence>
<evidence type="ECO:0000313" key="9">
    <source>
        <dbReference type="Proteomes" id="UP000191200"/>
    </source>
</evidence>
<dbReference type="AlphaFoldDB" id="A0A1J0A430"/>
<comment type="function">
    <text evidence="6">Binds 16S rRNA, required for the assembly of 30S particles and may also be responsible for determining the conformation of the 16S rRNA at the A site.</text>
</comment>
<keyword evidence="2 6" id="KW-0699">rRNA-binding</keyword>
<feature type="region of interest" description="Disordered" evidence="7">
    <location>
        <begin position="37"/>
        <end position="58"/>
    </location>
</feature>
<dbReference type="InterPro" id="IPR023036">
    <property type="entry name" value="Ribosomal_uS14_bac/plastid"/>
</dbReference>
<dbReference type="Gene3D" id="4.10.830.10">
    <property type="entry name" value="30s Ribosomal Protein S14, Chain N"/>
    <property type="match status" value="1"/>
</dbReference>
<evidence type="ECO:0000313" key="8">
    <source>
        <dbReference type="EMBL" id="APB30701.1"/>
    </source>
</evidence>
<evidence type="ECO:0000256" key="4">
    <source>
        <dbReference type="ARBA" id="ARBA00023274"/>
    </source>
</evidence>
<accession>A0A1J0A430</accession>
<keyword evidence="6" id="KW-0694">RNA-binding</keyword>
<evidence type="ECO:0000256" key="7">
    <source>
        <dbReference type="SAM" id="MobiDB-lite"/>
    </source>
</evidence>
<evidence type="ECO:0000256" key="6">
    <source>
        <dbReference type="HAMAP-Rule" id="MF_00537"/>
    </source>
</evidence>
<dbReference type="NCBIfam" id="NF006477">
    <property type="entry name" value="PRK08881.1"/>
    <property type="match status" value="1"/>
</dbReference>
<dbReference type="SUPFAM" id="SSF57716">
    <property type="entry name" value="Glucocorticoid receptor-like (DNA-binding domain)"/>
    <property type="match status" value="1"/>
</dbReference>
<dbReference type="GO" id="GO:0006412">
    <property type="term" value="P:translation"/>
    <property type="evidence" value="ECO:0007669"/>
    <property type="project" value="UniProtKB-UniRule"/>
</dbReference>
<dbReference type="PANTHER" id="PTHR19836">
    <property type="entry name" value="30S RIBOSOMAL PROTEIN S14"/>
    <property type="match status" value="1"/>
</dbReference>
<reference evidence="8 9" key="1">
    <citation type="submission" date="2016-09" db="EMBL/GenBank/DDBJ databases">
        <title>Vagococcus teuberi sp. nov., isolated from the Malian artisanal sour milk fene.</title>
        <authorList>
            <person name="Wullschleger S."/>
            <person name="Seifert C."/>
            <person name="Baumgartner S."/>
            <person name="Lacroix C."/>
            <person name="Bonfoh B."/>
            <person name="Stevens M.J."/>
            <person name="Meile L."/>
        </authorList>
    </citation>
    <scope>NUCLEOTIDE SEQUENCE [LARGE SCALE GENOMIC DNA]</scope>
    <source>
        <strain evidence="8 9">DSM 21459</strain>
    </source>
</reference>
<dbReference type="STRING" id="519472.BHY08_01970"/>
<dbReference type="GO" id="GO:0005737">
    <property type="term" value="C:cytoplasm"/>
    <property type="evidence" value="ECO:0007669"/>
    <property type="project" value="UniProtKB-ARBA"/>
</dbReference>
<evidence type="ECO:0000256" key="1">
    <source>
        <dbReference type="ARBA" id="ARBA00009083"/>
    </source>
</evidence>
<comment type="similarity">
    <text evidence="1 6">Belongs to the universal ribosomal protein uS14 family.</text>
</comment>
<keyword evidence="9" id="KW-1185">Reference proteome</keyword>
<comment type="subunit">
    <text evidence="6">Part of the 30S ribosomal subunit. Contacts proteins S3 and S10.</text>
</comment>
<dbReference type="HAMAP" id="MF_00537">
    <property type="entry name" value="Ribosomal_uS14_1"/>
    <property type="match status" value="1"/>
</dbReference>
<proteinExistence type="inferred from homology"/>
<dbReference type="InterPro" id="IPR001209">
    <property type="entry name" value="Ribosomal_uS14"/>
</dbReference>
<dbReference type="Proteomes" id="UP000191200">
    <property type="component" value="Chromosome"/>
</dbReference>
<dbReference type="GO" id="GO:0015935">
    <property type="term" value="C:small ribosomal subunit"/>
    <property type="evidence" value="ECO:0007669"/>
    <property type="project" value="TreeGrafter"/>
</dbReference>
<protein>
    <recommendedName>
        <fullName evidence="5 6">Small ribosomal subunit protein uS14</fullName>
    </recommendedName>
</protein>
<name>A0A1J0A430_9ENTE</name>
<evidence type="ECO:0000256" key="3">
    <source>
        <dbReference type="ARBA" id="ARBA00022980"/>
    </source>
</evidence>
<dbReference type="EMBL" id="CP017267">
    <property type="protein sequence ID" value="APB30701.1"/>
    <property type="molecule type" value="Genomic_DNA"/>
</dbReference>
<evidence type="ECO:0000256" key="5">
    <source>
        <dbReference type="ARBA" id="ARBA00035167"/>
    </source>
</evidence>
<dbReference type="PANTHER" id="PTHR19836:SF19">
    <property type="entry name" value="SMALL RIBOSOMAL SUBUNIT PROTEIN US14M"/>
    <property type="match status" value="1"/>
</dbReference>
<dbReference type="Pfam" id="PF00253">
    <property type="entry name" value="Ribosomal_S14"/>
    <property type="match status" value="1"/>
</dbReference>
<dbReference type="InterPro" id="IPR043140">
    <property type="entry name" value="Ribosomal_uS14_sf"/>
</dbReference>
<dbReference type="GO" id="GO:0003735">
    <property type="term" value="F:structural constituent of ribosome"/>
    <property type="evidence" value="ECO:0007669"/>
    <property type="project" value="InterPro"/>
</dbReference>
<dbReference type="KEGG" id="vte:BHY08_01970"/>
<keyword evidence="3 6" id="KW-0689">Ribosomal protein</keyword>